<feature type="transmembrane region" description="Helical" evidence="9">
    <location>
        <begin position="20"/>
        <end position="39"/>
    </location>
</feature>
<evidence type="ECO:0000256" key="7">
    <source>
        <dbReference type="ARBA" id="ARBA00023303"/>
    </source>
</evidence>
<dbReference type="Gene3D" id="1.10.287.70">
    <property type="match status" value="1"/>
</dbReference>
<dbReference type="Proteomes" id="UP001500325">
    <property type="component" value="Unassembled WGS sequence"/>
</dbReference>
<proteinExistence type="predicted"/>
<keyword evidence="3 9" id="KW-0812">Transmembrane</keyword>
<evidence type="ECO:0000256" key="9">
    <source>
        <dbReference type="SAM" id="Phobius"/>
    </source>
</evidence>
<comment type="caution">
    <text evidence="11">The sequence shown here is derived from an EMBL/GenBank/DDBJ whole genome shotgun (WGS) entry which is preliminary data.</text>
</comment>
<dbReference type="SUPFAM" id="SSF81324">
    <property type="entry name" value="Voltage-gated potassium channels"/>
    <property type="match status" value="1"/>
</dbReference>
<protein>
    <submittedName>
        <fullName evidence="11">Potassium channel family protein</fullName>
    </submittedName>
</protein>
<evidence type="ECO:0000256" key="3">
    <source>
        <dbReference type="ARBA" id="ARBA00022692"/>
    </source>
</evidence>
<evidence type="ECO:0000256" key="4">
    <source>
        <dbReference type="ARBA" id="ARBA00022989"/>
    </source>
</evidence>
<feature type="domain" description="Potassium channel" evidence="10">
    <location>
        <begin position="138"/>
        <end position="211"/>
    </location>
</feature>
<keyword evidence="8" id="KW-0175">Coiled coil</keyword>
<organism evidence="11 12">
    <name type="scientific">Pseudonocardia yuanmonensis</name>
    <dbReference type="NCBI Taxonomy" id="1095914"/>
    <lineage>
        <taxon>Bacteria</taxon>
        <taxon>Bacillati</taxon>
        <taxon>Actinomycetota</taxon>
        <taxon>Actinomycetes</taxon>
        <taxon>Pseudonocardiales</taxon>
        <taxon>Pseudonocardiaceae</taxon>
        <taxon>Pseudonocardia</taxon>
    </lineage>
</organism>
<evidence type="ECO:0000313" key="11">
    <source>
        <dbReference type="EMBL" id="GAA4701952.1"/>
    </source>
</evidence>
<feature type="transmembrane region" description="Helical" evidence="9">
    <location>
        <begin position="51"/>
        <end position="70"/>
    </location>
</feature>
<reference evidence="12" key="1">
    <citation type="journal article" date="2019" name="Int. J. Syst. Evol. Microbiol.">
        <title>The Global Catalogue of Microorganisms (GCM) 10K type strain sequencing project: providing services to taxonomists for standard genome sequencing and annotation.</title>
        <authorList>
            <consortium name="The Broad Institute Genomics Platform"/>
            <consortium name="The Broad Institute Genome Sequencing Center for Infectious Disease"/>
            <person name="Wu L."/>
            <person name="Ma J."/>
        </authorList>
    </citation>
    <scope>NUCLEOTIDE SEQUENCE [LARGE SCALE GENOMIC DNA]</scope>
    <source>
        <strain evidence="12">JCM 18055</strain>
    </source>
</reference>
<evidence type="ECO:0000256" key="2">
    <source>
        <dbReference type="ARBA" id="ARBA00022448"/>
    </source>
</evidence>
<keyword evidence="7 11" id="KW-0407">Ion channel</keyword>
<gene>
    <name evidence="11" type="ORF">GCM10023215_46170</name>
</gene>
<dbReference type="PRINTS" id="PR00169">
    <property type="entry name" value="KCHANNEL"/>
</dbReference>
<dbReference type="InterPro" id="IPR013099">
    <property type="entry name" value="K_chnl_dom"/>
</dbReference>
<dbReference type="InterPro" id="IPR027359">
    <property type="entry name" value="Volt_channel_dom_sf"/>
</dbReference>
<dbReference type="Gene3D" id="1.20.5.110">
    <property type="match status" value="1"/>
</dbReference>
<dbReference type="EMBL" id="BAABIC010000017">
    <property type="protein sequence ID" value="GAA4701952.1"/>
    <property type="molecule type" value="Genomic_DNA"/>
</dbReference>
<dbReference type="PANTHER" id="PTHR11537:SF254">
    <property type="entry name" value="POTASSIUM VOLTAGE-GATED CHANNEL PROTEIN SHAB"/>
    <property type="match status" value="1"/>
</dbReference>
<dbReference type="Gene3D" id="1.20.120.350">
    <property type="entry name" value="Voltage-gated potassium channels. Chain C"/>
    <property type="match status" value="1"/>
</dbReference>
<name>A0ABP8XA26_9PSEU</name>
<feature type="coiled-coil region" evidence="8">
    <location>
        <begin position="215"/>
        <end position="249"/>
    </location>
</feature>
<keyword evidence="12" id="KW-1185">Reference proteome</keyword>
<feature type="transmembrane region" description="Helical" evidence="9">
    <location>
        <begin position="124"/>
        <end position="144"/>
    </location>
</feature>
<keyword evidence="6 9" id="KW-0472">Membrane</keyword>
<evidence type="ECO:0000313" key="12">
    <source>
        <dbReference type="Proteomes" id="UP001500325"/>
    </source>
</evidence>
<evidence type="ECO:0000256" key="8">
    <source>
        <dbReference type="SAM" id="Coils"/>
    </source>
</evidence>
<feature type="transmembrane region" description="Helical" evidence="9">
    <location>
        <begin position="186"/>
        <end position="211"/>
    </location>
</feature>
<dbReference type="PANTHER" id="PTHR11537">
    <property type="entry name" value="VOLTAGE-GATED POTASSIUM CHANNEL"/>
    <property type="match status" value="1"/>
</dbReference>
<accession>A0ABP8XA26</accession>
<dbReference type="Pfam" id="PF07885">
    <property type="entry name" value="Ion_trans_2"/>
    <property type="match status" value="1"/>
</dbReference>
<dbReference type="GO" id="GO:0034220">
    <property type="term" value="P:monoatomic ion transmembrane transport"/>
    <property type="evidence" value="ECO:0007669"/>
    <property type="project" value="UniProtKB-KW"/>
</dbReference>
<keyword evidence="5" id="KW-0406">Ion transport</keyword>
<dbReference type="RefSeq" id="WP_345382820.1">
    <property type="nucleotide sequence ID" value="NZ_BAABIC010000017.1"/>
</dbReference>
<evidence type="ECO:0000256" key="6">
    <source>
        <dbReference type="ARBA" id="ARBA00023136"/>
    </source>
</evidence>
<evidence type="ECO:0000256" key="1">
    <source>
        <dbReference type="ARBA" id="ARBA00004141"/>
    </source>
</evidence>
<sequence length="272" mass="30142">MTRAHVEEREEPRIAAWNRWLDWPLTVLAVAFLACYAWTVLDTSLSPGTRAAVDAGLTAVWVVFGVDYLIRLALARRRLRFVGTHLLDLAILLLPMFRQLRVLRLVTVISVLNRQLRDDFRGRVAVYVTGTVALVGFVAALAVYDAERTAPDASITTFGEAVWWTITTISTVGYGDRYPVTVEGRIIAATLMVAGIALLGVVTASIASWFVENLRRTAESSAERTESELAESERKIDLLLEEVRRLSARLDALERPAAERPAPAGRSDPTPR</sequence>
<keyword evidence="4 9" id="KW-1133">Transmembrane helix</keyword>
<evidence type="ECO:0000256" key="5">
    <source>
        <dbReference type="ARBA" id="ARBA00023065"/>
    </source>
</evidence>
<evidence type="ECO:0000259" key="10">
    <source>
        <dbReference type="Pfam" id="PF07885"/>
    </source>
</evidence>
<keyword evidence="2" id="KW-0813">Transport</keyword>
<dbReference type="PROSITE" id="PS51257">
    <property type="entry name" value="PROKAR_LIPOPROTEIN"/>
    <property type="match status" value="1"/>
</dbReference>
<dbReference type="InterPro" id="IPR028325">
    <property type="entry name" value="VG_K_chnl"/>
</dbReference>
<comment type="subcellular location">
    <subcellularLocation>
        <location evidence="1">Membrane</location>
        <topology evidence="1">Multi-pass membrane protein</topology>
    </subcellularLocation>
</comment>